<evidence type="ECO:0000313" key="3">
    <source>
        <dbReference type="EMBL" id="KAL5107571.1"/>
    </source>
</evidence>
<dbReference type="InterPro" id="IPR036877">
    <property type="entry name" value="SUI1_dom_sf"/>
</dbReference>
<dbReference type="Pfam" id="PF26292">
    <property type="entry name" value="PUA_elF2D"/>
    <property type="match status" value="1"/>
</dbReference>
<organism evidence="3 4">
    <name type="scientific">Taenia crassiceps</name>
    <dbReference type="NCBI Taxonomy" id="6207"/>
    <lineage>
        <taxon>Eukaryota</taxon>
        <taxon>Metazoa</taxon>
        <taxon>Spiralia</taxon>
        <taxon>Lophotrochozoa</taxon>
        <taxon>Platyhelminthes</taxon>
        <taxon>Cestoda</taxon>
        <taxon>Eucestoda</taxon>
        <taxon>Cyclophyllidea</taxon>
        <taxon>Taeniidae</taxon>
        <taxon>Taenia</taxon>
    </lineage>
</organism>
<keyword evidence="3" id="KW-0396">Initiation factor</keyword>
<reference evidence="3 4" key="1">
    <citation type="journal article" date="2022" name="Front. Cell. Infect. Microbiol.">
        <title>The Genomes of Two Strains of Taenia crassiceps the Animal Model for the Study of Human Cysticercosis.</title>
        <authorList>
            <person name="Bobes R.J."/>
            <person name="Estrada K."/>
            <person name="Rios-Valencia D.G."/>
            <person name="Calderon-Gallegos A."/>
            <person name="de la Torre P."/>
            <person name="Carrero J.C."/>
            <person name="Sanchez-Flores A."/>
            <person name="Laclette J.P."/>
        </authorList>
    </citation>
    <scope>NUCLEOTIDE SEQUENCE [LARGE SCALE GENOMIC DNA]</scope>
    <source>
        <strain evidence="3">WFUcys</strain>
    </source>
</reference>
<dbReference type="CDD" id="cd11608">
    <property type="entry name" value="eIF2D_C"/>
    <property type="match status" value="1"/>
</dbReference>
<name>A0ABR4QDA8_9CEST</name>
<feature type="domain" description="SUI1" evidence="1">
    <location>
        <begin position="486"/>
        <end position="552"/>
    </location>
</feature>
<dbReference type="PROSITE" id="PS50890">
    <property type="entry name" value="PUA"/>
    <property type="match status" value="1"/>
</dbReference>
<dbReference type="EMBL" id="JAKROA010000004">
    <property type="protein sequence ID" value="KAL5107571.1"/>
    <property type="molecule type" value="Genomic_DNA"/>
</dbReference>
<keyword evidence="4" id="KW-1185">Reference proteome</keyword>
<dbReference type="GO" id="GO:0003743">
    <property type="term" value="F:translation initiation factor activity"/>
    <property type="evidence" value="ECO:0007669"/>
    <property type="project" value="UniProtKB-KW"/>
</dbReference>
<evidence type="ECO:0000313" key="4">
    <source>
        <dbReference type="Proteomes" id="UP001651158"/>
    </source>
</evidence>
<dbReference type="Proteomes" id="UP001651158">
    <property type="component" value="Unassembled WGS sequence"/>
</dbReference>
<dbReference type="InterPro" id="IPR041366">
    <property type="entry name" value="Pre-PUA"/>
</dbReference>
<dbReference type="InterPro" id="IPR048248">
    <property type="entry name" value="PUA_eIF2d-like"/>
</dbReference>
<dbReference type="Pfam" id="PF17832">
    <property type="entry name" value="Pre-PUA"/>
    <property type="match status" value="1"/>
</dbReference>
<comment type="caution">
    <text evidence="3">The sequence shown here is derived from an EMBL/GenBank/DDBJ whole genome shotgun (WGS) entry which is preliminary data.</text>
</comment>
<proteinExistence type="predicted"/>
<dbReference type="Pfam" id="PF01253">
    <property type="entry name" value="SUI1"/>
    <property type="match status" value="1"/>
</dbReference>
<dbReference type="PANTHER" id="PTHR12217:SF4">
    <property type="entry name" value="EUKARYOTIC TRANSLATION INITIATION FACTOR 2D"/>
    <property type="match status" value="1"/>
</dbReference>
<keyword evidence="3" id="KW-0648">Protein biosynthesis</keyword>
<dbReference type="InterPro" id="IPR039757">
    <property type="entry name" value="EIF2D"/>
</dbReference>
<evidence type="ECO:0000259" key="1">
    <source>
        <dbReference type="PROSITE" id="PS50296"/>
    </source>
</evidence>
<gene>
    <name evidence="3" type="ORF">TcWFU_003659</name>
</gene>
<dbReference type="PROSITE" id="PS50296">
    <property type="entry name" value="SUI1"/>
    <property type="match status" value="1"/>
</dbReference>
<dbReference type="InterPro" id="IPR057429">
    <property type="entry name" value="WH_eIF2D"/>
</dbReference>
<dbReference type="InterPro" id="IPR036885">
    <property type="entry name" value="SWIB_MDM2_dom_sf"/>
</dbReference>
<accession>A0ABR4QDA8</accession>
<dbReference type="SUPFAM" id="SSF47592">
    <property type="entry name" value="SWIB/MDM2 domain"/>
    <property type="match status" value="1"/>
</dbReference>
<evidence type="ECO:0000259" key="2">
    <source>
        <dbReference type="PROSITE" id="PS51925"/>
    </source>
</evidence>
<dbReference type="PROSITE" id="PS51925">
    <property type="entry name" value="SWIB_MDM2"/>
    <property type="match status" value="1"/>
</dbReference>
<sequence length="572" mass="63033">MLFLKPFKIRANVILRETKRRKLIQRVIEVLHVSTEDADSIFKDKVASELKIHTSTRHDIVSYLFDGVPMVFLYEGEMIPTVFILSQLSSSIAPLLFTYDDAMDRIFGGSDLMTGDVIRDEPFGRHIHSLRNSSVCSVAAVAKNAADGKCSKPLAVGVSTMGASELKAAGEKSRAILILHTLQDKLTELCPPHLLNSYKLTDKIEINHNIEPIVPSEAPIDEAAGGDGSPGLDGDDLLMSCFLHALRSLKQTDLPLPINVLYAKHMKSDCPNGEKMDIRKTSYKKMATEGILTLETVDVGITRLTAFRVDHPKLQELEQALPELAKSGSITGSGGSLVADSADPKLVVGDFYFGPPALKEVRIITPRIAPFFASAGYRTDDCIEQSNICRIVGAYVDSNKLRDAENRDLINVDDLLVRICDPNLLKESSKSTLAEPHFQITFQDLITSLTKGLKVAYRIIYPPESGLVPVITTDNKSPKLNLYEVRQNGKDVTRIAGLNGFGIDPKPFSRYIQAKLACSANLTEDPRYGTSMVVQAQGRHITALSKILTETFGLSKKWIEGYKETMKKSGRK</sequence>
<dbReference type="Pfam" id="PF26291">
    <property type="entry name" value="SWIB_eIF2D"/>
    <property type="match status" value="1"/>
</dbReference>
<dbReference type="Gene3D" id="3.10.400.20">
    <property type="match status" value="1"/>
</dbReference>
<dbReference type="InterPro" id="IPR039759">
    <property type="entry name" value="eIF2D_SUI1"/>
</dbReference>
<dbReference type="SUPFAM" id="SSF55159">
    <property type="entry name" value="eIF1-like"/>
    <property type="match status" value="1"/>
</dbReference>
<dbReference type="Pfam" id="PF25304">
    <property type="entry name" value="WHD_eIF2D"/>
    <property type="match status" value="1"/>
</dbReference>
<dbReference type="PANTHER" id="PTHR12217">
    <property type="entry name" value="EUKARYOTIC TRANSLATION INITIATION FACTOR 2D"/>
    <property type="match status" value="1"/>
</dbReference>
<dbReference type="InterPro" id="IPR003121">
    <property type="entry name" value="SWIB_MDM2_domain"/>
</dbReference>
<dbReference type="InterPro" id="IPR058886">
    <property type="entry name" value="SWIB_eIF2D"/>
</dbReference>
<dbReference type="Gene3D" id="3.30.780.10">
    <property type="entry name" value="SUI1-like domain"/>
    <property type="match status" value="1"/>
</dbReference>
<dbReference type="InterPro" id="IPR001950">
    <property type="entry name" value="SUI1"/>
</dbReference>
<feature type="domain" description="DM2" evidence="2">
    <location>
        <begin position="357"/>
        <end position="440"/>
    </location>
</feature>
<protein>
    <submittedName>
        <fullName evidence="3">Eukaryotic translation initiation factor 2D</fullName>
    </submittedName>
</protein>